<feature type="region of interest" description="Disordered" evidence="1">
    <location>
        <begin position="1"/>
        <end position="39"/>
    </location>
</feature>
<comment type="caution">
    <text evidence="2">The sequence shown here is derived from an EMBL/GenBank/DDBJ whole genome shotgun (WGS) entry which is preliminary data.</text>
</comment>
<dbReference type="AlphaFoldDB" id="A0A392TPM6"/>
<feature type="compositionally biased region" description="Basic and acidic residues" evidence="1">
    <location>
        <begin position="20"/>
        <end position="33"/>
    </location>
</feature>
<reference evidence="2 3" key="1">
    <citation type="journal article" date="2018" name="Front. Plant Sci.">
        <title>Red Clover (Trifolium pratense) and Zigzag Clover (T. medium) - A Picture of Genomic Similarities and Differences.</title>
        <authorList>
            <person name="Dluhosova J."/>
            <person name="Istvanek J."/>
            <person name="Nedelnik J."/>
            <person name="Repkova J."/>
        </authorList>
    </citation>
    <scope>NUCLEOTIDE SEQUENCE [LARGE SCALE GENOMIC DNA]</scope>
    <source>
        <strain evidence="3">cv. 10/8</strain>
        <tissue evidence="2">Leaf</tissue>
    </source>
</reference>
<protein>
    <submittedName>
        <fullName evidence="2">Uncharacterized protein</fullName>
    </submittedName>
</protein>
<organism evidence="2 3">
    <name type="scientific">Trifolium medium</name>
    <dbReference type="NCBI Taxonomy" id="97028"/>
    <lineage>
        <taxon>Eukaryota</taxon>
        <taxon>Viridiplantae</taxon>
        <taxon>Streptophyta</taxon>
        <taxon>Embryophyta</taxon>
        <taxon>Tracheophyta</taxon>
        <taxon>Spermatophyta</taxon>
        <taxon>Magnoliopsida</taxon>
        <taxon>eudicotyledons</taxon>
        <taxon>Gunneridae</taxon>
        <taxon>Pentapetalae</taxon>
        <taxon>rosids</taxon>
        <taxon>fabids</taxon>
        <taxon>Fabales</taxon>
        <taxon>Fabaceae</taxon>
        <taxon>Papilionoideae</taxon>
        <taxon>50 kb inversion clade</taxon>
        <taxon>NPAAA clade</taxon>
        <taxon>Hologalegina</taxon>
        <taxon>IRL clade</taxon>
        <taxon>Trifolieae</taxon>
        <taxon>Trifolium</taxon>
    </lineage>
</organism>
<proteinExistence type="predicted"/>
<evidence type="ECO:0000313" key="3">
    <source>
        <dbReference type="Proteomes" id="UP000265520"/>
    </source>
</evidence>
<dbReference type="EMBL" id="LXQA010613165">
    <property type="protein sequence ID" value="MCI62120.1"/>
    <property type="molecule type" value="Genomic_DNA"/>
</dbReference>
<sequence length="39" mass="4270">MTRSTAEVSIHASHRSTMADQDKAACHQPDHRATIPVIV</sequence>
<evidence type="ECO:0000256" key="1">
    <source>
        <dbReference type="SAM" id="MobiDB-lite"/>
    </source>
</evidence>
<feature type="non-terminal residue" evidence="2">
    <location>
        <position position="39"/>
    </location>
</feature>
<name>A0A392TPM6_9FABA</name>
<dbReference type="Proteomes" id="UP000265520">
    <property type="component" value="Unassembled WGS sequence"/>
</dbReference>
<evidence type="ECO:0000313" key="2">
    <source>
        <dbReference type="EMBL" id="MCI62120.1"/>
    </source>
</evidence>
<accession>A0A392TPM6</accession>
<keyword evidence="3" id="KW-1185">Reference proteome</keyword>